<reference evidence="2 3" key="1">
    <citation type="submission" date="2021-08" db="EMBL/GenBank/DDBJ databases">
        <title>Isolation, characterization and genome analysis of Pseudomonas phage vB_PaeP_TUMS_P121.</title>
        <authorList>
            <person name="Kamyab H."/>
            <person name="Torkashvand N."/>
            <person name="Shahverdi A.R."/>
            <person name="Khoshayand M.R."/>
            <person name="Sharifzadeh M."/>
            <person name="Sepehrizadeh Z."/>
        </authorList>
    </citation>
    <scope>NUCLEOTIDE SEQUENCE [LARGE SCALE GENOMIC DNA]</scope>
</reference>
<name>A0AAE8YD79_9CAUD</name>
<proteinExistence type="predicted"/>
<sequence>MAFIIKPDMQVDVPGKERISALSVRGTVLILDGQEHDFAPIWDGGYLPPEAYIGRTPFQEIKVVDGDVFVRYIHQVTVEILDAEPGEVKPFKVTEDGPVEMPFEYYRLGLGTNSEGSGDGEVPGSTEYG</sequence>
<dbReference type="RefSeq" id="YP_010659012.1">
    <property type="nucleotide sequence ID" value="NC_070863.1"/>
</dbReference>
<evidence type="ECO:0000313" key="2">
    <source>
        <dbReference type="EMBL" id="UEP18672.1"/>
    </source>
</evidence>
<dbReference type="Proteomes" id="UP000828391">
    <property type="component" value="Segment"/>
</dbReference>
<keyword evidence="3" id="KW-1185">Reference proteome</keyword>
<evidence type="ECO:0000256" key="1">
    <source>
        <dbReference type="SAM" id="MobiDB-lite"/>
    </source>
</evidence>
<dbReference type="KEGG" id="vg:77934975"/>
<dbReference type="EMBL" id="MZ955867">
    <property type="protein sequence ID" value="UEP18672.1"/>
    <property type="molecule type" value="Genomic_DNA"/>
</dbReference>
<protein>
    <submittedName>
        <fullName evidence="2">dUTPase</fullName>
    </submittedName>
</protein>
<accession>A0AAE8YD79</accession>
<dbReference type="GeneID" id="77934975"/>
<evidence type="ECO:0000313" key="3">
    <source>
        <dbReference type="Proteomes" id="UP000828391"/>
    </source>
</evidence>
<organism evidence="2 3">
    <name type="scientific">Pseudomonas phage vB_PaeP_TUMS_P121</name>
    <dbReference type="NCBI Taxonomy" id="2873372"/>
    <lineage>
        <taxon>Viruses</taxon>
        <taxon>Duplodnaviria</taxon>
        <taxon>Heunggongvirae</taxon>
        <taxon>Uroviricota</taxon>
        <taxon>Caudoviricetes</taxon>
        <taxon>Schitoviridae</taxon>
        <taxon>Migulavirinae</taxon>
        <taxon>Litunavirus</taxon>
        <taxon>Litunavirus P121</taxon>
    </lineage>
</organism>
<feature type="region of interest" description="Disordered" evidence="1">
    <location>
        <begin position="110"/>
        <end position="129"/>
    </location>
</feature>